<dbReference type="InterPro" id="IPR003594">
    <property type="entry name" value="HATPase_dom"/>
</dbReference>
<evidence type="ECO:0000256" key="4">
    <source>
        <dbReference type="SAM" id="Coils"/>
    </source>
</evidence>
<evidence type="ECO:0000256" key="3">
    <source>
        <dbReference type="ARBA" id="ARBA00023012"/>
    </source>
</evidence>
<dbReference type="EMBL" id="RZNY01000036">
    <property type="protein sequence ID" value="RUT40482.1"/>
    <property type="molecule type" value="Genomic_DNA"/>
</dbReference>
<dbReference type="GO" id="GO:0016020">
    <property type="term" value="C:membrane"/>
    <property type="evidence" value="ECO:0007669"/>
    <property type="project" value="InterPro"/>
</dbReference>
<feature type="transmembrane region" description="Helical" evidence="5">
    <location>
        <begin position="53"/>
        <end position="74"/>
    </location>
</feature>
<feature type="transmembrane region" description="Helical" evidence="5">
    <location>
        <begin position="319"/>
        <end position="339"/>
    </location>
</feature>
<keyword evidence="5" id="KW-0472">Membrane</keyword>
<evidence type="ECO:0000256" key="5">
    <source>
        <dbReference type="SAM" id="Phobius"/>
    </source>
</evidence>
<dbReference type="EC" id="2.7.13.3" evidence="2"/>
<name>A0A3S1E8W5_9BACL</name>
<keyword evidence="4" id="KW-0175">Coiled coil</keyword>
<keyword evidence="8" id="KW-0808">Transferase</keyword>
<dbReference type="Pfam" id="PF02518">
    <property type="entry name" value="HATPase_c"/>
    <property type="match status" value="1"/>
</dbReference>
<comment type="caution">
    <text evidence="8">The sequence shown here is derived from an EMBL/GenBank/DDBJ whole genome shotgun (WGS) entry which is preliminary data.</text>
</comment>
<dbReference type="InterPro" id="IPR010559">
    <property type="entry name" value="Sig_transdc_His_kin_internal"/>
</dbReference>
<keyword evidence="3" id="KW-0902">Two-component regulatory system</keyword>
<keyword evidence="5" id="KW-1133">Transmembrane helix</keyword>
<dbReference type="OrthoDB" id="9776552at2"/>
<comment type="catalytic activity">
    <reaction evidence="1">
        <text>ATP + protein L-histidine = ADP + protein N-phospho-L-histidine.</text>
        <dbReference type="EC" id="2.7.13.3"/>
    </reaction>
</comment>
<dbReference type="GO" id="GO:0000155">
    <property type="term" value="F:phosphorelay sensor kinase activity"/>
    <property type="evidence" value="ECO:0007669"/>
    <property type="project" value="InterPro"/>
</dbReference>
<proteinExistence type="predicted"/>
<dbReference type="SUPFAM" id="SSF55874">
    <property type="entry name" value="ATPase domain of HSP90 chaperone/DNA topoisomerase II/histidine kinase"/>
    <property type="match status" value="1"/>
</dbReference>
<feature type="domain" description="Histidine kinase/HSP90-like ATPase" evidence="6">
    <location>
        <begin position="507"/>
        <end position="607"/>
    </location>
</feature>
<accession>A0A3S1E8W5</accession>
<dbReference type="PANTHER" id="PTHR34220">
    <property type="entry name" value="SENSOR HISTIDINE KINASE YPDA"/>
    <property type="match status" value="1"/>
</dbReference>
<dbReference type="PANTHER" id="PTHR34220:SF7">
    <property type="entry name" value="SENSOR HISTIDINE KINASE YPDA"/>
    <property type="match status" value="1"/>
</dbReference>
<evidence type="ECO:0000256" key="2">
    <source>
        <dbReference type="ARBA" id="ARBA00012438"/>
    </source>
</evidence>
<evidence type="ECO:0000313" key="8">
    <source>
        <dbReference type="EMBL" id="RUT40482.1"/>
    </source>
</evidence>
<evidence type="ECO:0000313" key="9">
    <source>
        <dbReference type="Proteomes" id="UP000279446"/>
    </source>
</evidence>
<dbReference type="AlphaFoldDB" id="A0A3S1E8W5"/>
<dbReference type="PRINTS" id="PR00344">
    <property type="entry name" value="BCTRLSENSOR"/>
</dbReference>
<keyword evidence="9" id="KW-1185">Reference proteome</keyword>
<dbReference type="Gene3D" id="3.30.565.10">
    <property type="entry name" value="Histidine kinase-like ATPase, C-terminal domain"/>
    <property type="match status" value="1"/>
</dbReference>
<dbReference type="InterPro" id="IPR004358">
    <property type="entry name" value="Sig_transdc_His_kin-like_C"/>
</dbReference>
<feature type="domain" description="Signal transduction histidine kinase internal region" evidence="7">
    <location>
        <begin position="405"/>
        <end position="484"/>
    </location>
</feature>
<dbReference type="InterPro" id="IPR036890">
    <property type="entry name" value="HATPase_C_sf"/>
</dbReference>
<gene>
    <name evidence="8" type="ORF">EJP82_24975</name>
</gene>
<evidence type="ECO:0000259" key="6">
    <source>
        <dbReference type="Pfam" id="PF02518"/>
    </source>
</evidence>
<sequence>MDSLIIGCLFTSLLNPNTIIGNAYNRHGSQQEAKLIRRMLKHWNDIRLRNKLLILYVVAIFFPMIITNLIFYNITADNVRTQKITDLSHALDKSKDTYRKAIESVVEISSVLYTDSELSAALDNNYSTTNEMLIAYDSILNSSINQFVSIRKQFYNAYLYSNNETLISSGVLRFIDKQTENEEWYHLVRNQSVIGELHLHTNKDIKRPDQPYLSIIRKLDYFRKSGSYTKILKIDIMPEFVKETLDDDSSNGDLYLINDNGDLLYSSHNKAMDLQEEMKSDKNLVLTSTFDNISYLQGWKMIVIYPKDQIVSALHHSRLLFIYLMLANLLLPSLIIIVLSSSLNSRIVVLWKQMKQVKNQHYDLVKVDQANDEIGQLTEEFYRLTSQISLLIRDVYEAELGRKQAQLNALQSQINPHFLFNTLETIRMNSMVKNEHDTALVISRLARSFRRSITWGNDFVPISEEMEIIIDFLEIQKFRFEHRLLYEFHIEDAIKDISIPKMSILPIVENACIHGIERLAGVGMVRITGHLENGMVKIEISDNGIGISDEKLEDIVEAMKGDVFNQGNHIGIRNVYNRLKLYYSDGFDLTYRSEPGRGTLVTMLIPAITNVESKTEWRDTSV</sequence>
<feature type="coiled-coil region" evidence="4">
    <location>
        <begin position="367"/>
        <end position="413"/>
    </location>
</feature>
<dbReference type="Pfam" id="PF06580">
    <property type="entry name" value="His_kinase"/>
    <property type="match status" value="1"/>
</dbReference>
<evidence type="ECO:0000259" key="7">
    <source>
        <dbReference type="Pfam" id="PF06580"/>
    </source>
</evidence>
<keyword evidence="8" id="KW-0418">Kinase</keyword>
<protein>
    <recommendedName>
        <fullName evidence="2">histidine kinase</fullName>
        <ecNumber evidence="2">2.7.13.3</ecNumber>
    </recommendedName>
</protein>
<dbReference type="InterPro" id="IPR050640">
    <property type="entry name" value="Bact_2-comp_sensor_kinase"/>
</dbReference>
<evidence type="ECO:0000256" key="1">
    <source>
        <dbReference type="ARBA" id="ARBA00000085"/>
    </source>
</evidence>
<organism evidence="8 9">
    <name type="scientific">Paenibacillus anaericanus</name>
    <dbReference type="NCBI Taxonomy" id="170367"/>
    <lineage>
        <taxon>Bacteria</taxon>
        <taxon>Bacillati</taxon>
        <taxon>Bacillota</taxon>
        <taxon>Bacilli</taxon>
        <taxon>Bacillales</taxon>
        <taxon>Paenibacillaceae</taxon>
        <taxon>Paenibacillus</taxon>
    </lineage>
</organism>
<dbReference type="Gene3D" id="6.10.340.10">
    <property type="match status" value="1"/>
</dbReference>
<dbReference type="Proteomes" id="UP000279446">
    <property type="component" value="Unassembled WGS sequence"/>
</dbReference>
<keyword evidence="5" id="KW-0812">Transmembrane</keyword>
<reference evidence="8 9" key="1">
    <citation type="submission" date="2018-12" db="EMBL/GenBank/DDBJ databases">
        <authorList>
            <person name="Sun L."/>
            <person name="Chen Z."/>
        </authorList>
    </citation>
    <scope>NUCLEOTIDE SEQUENCE [LARGE SCALE GENOMIC DNA]</scope>
    <source>
        <strain evidence="8 9">DSM 15890</strain>
    </source>
</reference>